<dbReference type="Proteomes" id="UP001596392">
    <property type="component" value="Unassembled WGS sequence"/>
</dbReference>
<accession>A0ABW2H5E0</accession>
<dbReference type="Pfam" id="PF04248">
    <property type="entry name" value="NTP_transf_9"/>
    <property type="match status" value="1"/>
</dbReference>
<feature type="domain" description="DUF427" evidence="1">
    <location>
        <begin position="37"/>
        <end position="126"/>
    </location>
</feature>
<comment type="caution">
    <text evidence="2">The sequence shown here is derived from an EMBL/GenBank/DDBJ whole genome shotgun (WGS) entry which is preliminary data.</text>
</comment>
<dbReference type="RefSeq" id="WP_376808461.1">
    <property type="nucleotide sequence ID" value="NZ_JBHTAC010000027.1"/>
</dbReference>
<dbReference type="InterPro" id="IPR038694">
    <property type="entry name" value="DUF427_sf"/>
</dbReference>
<dbReference type="PANTHER" id="PTHR43058">
    <property type="entry name" value="SLR0655 PROTEIN"/>
    <property type="match status" value="1"/>
</dbReference>
<dbReference type="InterPro" id="IPR007361">
    <property type="entry name" value="DUF427"/>
</dbReference>
<evidence type="ECO:0000259" key="1">
    <source>
        <dbReference type="Pfam" id="PF04248"/>
    </source>
</evidence>
<dbReference type="PANTHER" id="PTHR43058:SF1">
    <property type="entry name" value="DUF427 DOMAIN-CONTAINING PROTEIN"/>
    <property type="match status" value="1"/>
</dbReference>
<gene>
    <name evidence="2" type="ORF">ACFQO7_23990</name>
</gene>
<dbReference type="EMBL" id="JBHTAC010000027">
    <property type="protein sequence ID" value="MFC7245548.1"/>
    <property type="molecule type" value="Genomic_DNA"/>
</dbReference>
<protein>
    <submittedName>
        <fullName evidence="2">DUF427 domain-containing protein</fullName>
    </submittedName>
</protein>
<reference evidence="3" key="1">
    <citation type="journal article" date="2019" name="Int. J. Syst. Evol. Microbiol.">
        <title>The Global Catalogue of Microorganisms (GCM) 10K type strain sequencing project: providing services to taxonomists for standard genome sequencing and annotation.</title>
        <authorList>
            <consortium name="The Broad Institute Genomics Platform"/>
            <consortium name="The Broad Institute Genome Sequencing Center for Infectious Disease"/>
            <person name="Wu L."/>
            <person name="Ma J."/>
        </authorList>
    </citation>
    <scope>NUCLEOTIDE SEQUENCE [LARGE SCALE GENOMIC DNA]</scope>
    <source>
        <strain evidence="3">CGMCC 1.9106</strain>
    </source>
</reference>
<evidence type="ECO:0000313" key="2">
    <source>
        <dbReference type="EMBL" id="MFC7245548.1"/>
    </source>
</evidence>
<evidence type="ECO:0000313" key="3">
    <source>
        <dbReference type="Proteomes" id="UP001596392"/>
    </source>
</evidence>
<name>A0ABW2H5E0_9ACTN</name>
<proteinExistence type="predicted"/>
<sequence length="168" mass="18436">MTTAHAGRGVDGPRPAVENVWDYPRPPRWERSGRRITATHRGQVVFDTRQAVRVLETSHPPVYYVPRDAVLLPLRPSGRTTYCEFKGAAGYWDLVVGDVVVPQAAWSYETPTAGYEQLAGLLAFYPSKLDTCLVDGEPVMPQAGDFYGGWITRDLAGPFKGGPGTAGW</sequence>
<keyword evidence="3" id="KW-1185">Reference proteome</keyword>
<dbReference type="Gene3D" id="2.170.150.40">
    <property type="entry name" value="Domain of unknown function (DUF427)"/>
    <property type="match status" value="1"/>
</dbReference>
<organism evidence="2 3">
    <name type="scientific">Catellatospora aurea</name>
    <dbReference type="NCBI Taxonomy" id="1337874"/>
    <lineage>
        <taxon>Bacteria</taxon>
        <taxon>Bacillati</taxon>
        <taxon>Actinomycetota</taxon>
        <taxon>Actinomycetes</taxon>
        <taxon>Micromonosporales</taxon>
        <taxon>Micromonosporaceae</taxon>
        <taxon>Catellatospora</taxon>
    </lineage>
</organism>